<keyword evidence="2 5" id="KW-0132">Cell division</keyword>
<dbReference type="PANTHER" id="PTHR39455">
    <property type="entry name" value="CELL DIVISION PROTEIN ZAPD"/>
    <property type="match status" value="1"/>
</dbReference>
<dbReference type="EMBL" id="MN079107">
    <property type="protein sequence ID" value="QEA05678.1"/>
    <property type="molecule type" value="Genomic_DNA"/>
</dbReference>
<keyword evidence="1" id="KW-0963">Cytoplasm</keyword>
<dbReference type="NCBIfam" id="NF003656">
    <property type="entry name" value="PRK05287.1-4"/>
    <property type="match status" value="1"/>
</dbReference>
<dbReference type="InterPro" id="IPR009777">
    <property type="entry name" value="ZapD"/>
</dbReference>
<accession>A0A5B8RCN0</accession>
<dbReference type="PANTHER" id="PTHR39455:SF1">
    <property type="entry name" value="CELL DIVISION PROTEIN ZAPD"/>
    <property type="match status" value="1"/>
</dbReference>
<evidence type="ECO:0000256" key="2">
    <source>
        <dbReference type="ARBA" id="ARBA00022618"/>
    </source>
</evidence>
<dbReference type="Gene3D" id="2.60.440.10">
    <property type="entry name" value="YacF-like domains"/>
    <property type="match status" value="1"/>
</dbReference>
<dbReference type="InterPro" id="IPR027462">
    <property type="entry name" value="ZapD_C"/>
</dbReference>
<dbReference type="Pfam" id="PF07072">
    <property type="entry name" value="ZapD"/>
    <property type="match status" value="1"/>
</dbReference>
<evidence type="ECO:0000313" key="5">
    <source>
        <dbReference type="EMBL" id="QEA05678.1"/>
    </source>
</evidence>
<evidence type="ECO:0000256" key="4">
    <source>
        <dbReference type="ARBA" id="ARBA00023306"/>
    </source>
</evidence>
<evidence type="ECO:0000256" key="1">
    <source>
        <dbReference type="ARBA" id="ARBA00022490"/>
    </source>
</evidence>
<protein>
    <submittedName>
        <fullName evidence="5">Cell division protein ZapD</fullName>
    </submittedName>
</protein>
<dbReference type="InterPro" id="IPR036268">
    <property type="entry name" value="ZapD_sf"/>
</dbReference>
<sequence length="260" mass="29238">MSETSSSRIIYEHPLNERVRTLLRLEFLFDQGRFGMTGDTEWHSRLAVGTLVDIVALLSRGDLRSEIQKELEQMVNSLEALEKRPGVDPSLLAPVLDECRDLAQRLRAAAPGIPAIVRDNEFLAAVAQRSGIMGGTCAFDLPGYHLWLNQSPERRREDLESWYDGFGILHEATRRILSLLRDSADPVTLEAEGGSYQRTLERGSPYQLLRVALPAEAPYFPEISGNKHFCTVRFMVQGGATERPQQTDENVPFRLELCAI</sequence>
<proteinExistence type="inferred from homology"/>
<evidence type="ECO:0000256" key="3">
    <source>
        <dbReference type="ARBA" id="ARBA00023210"/>
    </source>
</evidence>
<organism evidence="5">
    <name type="scientific">uncultured organism</name>
    <dbReference type="NCBI Taxonomy" id="155900"/>
    <lineage>
        <taxon>unclassified sequences</taxon>
        <taxon>environmental samples</taxon>
    </lineage>
</organism>
<reference evidence="5" key="1">
    <citation type="submission" date="2019-06" db="EMBL/GenBank/DDBJ databases">
        <authorList>
            <person name="Murdoch R.W."/>
            <person name="Fathepure B."/>
        </authorList>
    </citation>
    <scope>NUCLEOTIDE SEQUENCE</scope>
</reference>
<dbReference type="HAMAP" id="MF_01092">
    <property type="entry name" value="ZapD"/>
    <property type="match status" value="1"/>
</dbReference>
<dbReference type="AlphaFoldDB" id="A0A5B8RCN0"/>
<keyword evidence="3" id="KW-0717">Septation</keyword>
<gene>
    <name evidence="5" type="primary">zapD</name>
    <name evidence="5" type="ORF">KBTEX_02002</name>
</gene>
<name>A0A5B8RCN0_9ZZZZ</name>
<dbReference type="SUPFAM" id="SSF160950">
    <property type="entry name" value="YacF-like"/>
    <property type="match status" value="1"/>
</dbReference>
<dbReference type="GO" id="GO:0043093">
    <property type="term" value="P:FtsZ-dependent cytokinesis"/>
    <property type="evidence" value="ECO:0007669"/>
    <property type="project" value="TreeGrafter"/>
</dbReference>
<dbReference type="Gene3D" id="1.10.3900.10">
    <property type="entry name" value="YacF-like"/>
    <property type="match status" value="1"/>
</dbReference>
<keyword evidence="4" id="KW-0131">Cell cycle</keyword>